<evidence type="ECO:0000313" key="8">
    <source>
        <dbReference type="Proteomes" id="UP000488956"/>
    </source>
</evidence>
<evidence type="ECO:0000313" key="6">
    <source>
        <dbReference type="Proteomes" id="UP000460718"/>
    </source>
</evidence>
<reference evidence="6 7" key="1">
    <citation type="submission" date="2018-09" db="EMBL/GenBank/DDBJ databases">
        <title>Genomic investigation of the strawberry pathogen Phytophthora fragariae indicates pathogenicity is determined by transcriptional variation in three key races.</title>
        <authorList>
            <person name="Adams T.M."/>
            <person name="Armitage A.D."/>
            <person name="Sobczyk M.K."/>
            <person name="Bates H.J."/>
            <person name="Dunwell J.M."/>
            <person name="Nellist C.F."/>
            <person name="Harrison R.J."/>
        </authorList>
    </citation>
    <scope>NUCLEOTIDE SEQUENCE [LARGE SCALE GENOMIC DNA]</scope>
    <source>
        <strain evidence="4 7">BC-23</strain>
        <strain evidence="3 5">NOV-71</strain>
        <strain evidence="2 8">ONT-3</strain>
        <strain evidence="1 6">SCRP245</strain>
    </source>
</reference>
<proteinExistence type="predicted"/>
<organism evidence="1 6">
    <name type="scientific">Phytophthora fragariae</name>
    <dbReference type="NCBI Taxonomy" id="53985"/>
    <lineage>
        <taxon>Eukaryota</taxon>
        <taxon>Sar</taxon>
        <taxon>Stramenopiles</taxon>
        <taxon>Oomycota</taxon>
        <taxon>Peronosporomycetes</taxon>
        <taxon>Peronosporales</taxon>
        <taxon>Peronosporaceae</taxon>
        <taxon>Phytophthora</taxon>
    </lineage>
</organism>
<sequence>MRCDTESEWVILQARYFACYTSTGGSELSVWCVLQQLQVKPGTPRAPSSTRRGTRRPPLWWQRIRRSSPSCQERIKRQLMRSAVVGRAPTPAPPLR</sequence>
<evidence type="ECO:0000313" key="3">
    <source>
        <dbReference type="EMBL" id="KAE9108573.1"/>
    </source>
</evidence>
<evidence type="ECO:0000313" key="5">
    <source>
        <dbReference type="Proteomes" id="UP000441208"/>
    </source>
</evidence>
<protein>
    <submittedName>
        <fullName evidence="1">Uncharacterized protein</fullName>
    </submittedName>
</protein>
<dbReference type="Proteomes" id="UP000460718">
    <property type="component" value="Unassembled WGS sequence"/>
</dbReference>
<dbReference type="Proteomes" id="UP000488956">
    <property type="component" value="Unassembled WGS sequence"/>
</dbReference>
<evidence type="ECO:0000313" key="7">
    <source>
        <dbReference type="Proteomes" id="UP000476176"/>
    </source>
</evidence>
<name>A0A6A3LHW5_9STRA</name>
<dbReference type="EMBL" id="QXGC01000647">
    <property type="protein sequence ID" value="KAE9226282.1"/>
    <property type="molecule type" value="Genomic_DNA"/>
</dbReference>
<accession>A0A6A3LHW5</accession>
<dbReference type="EMBL" id="QXFW01000246">
    <property type="protein sequence ID" value="KAE9019051.1"/>
    <property type="molecule type" value="Genomic_DNA"/>
</dbReference>
<comment type="caution">
    <text evidence="1">The sequence shown here is derived from an EMBL/GenBank/DDBJ whole genome shotgun (WGS) entry which is preliminary data.</text>
</comment>
<gene>
    <name evidence="4" type="ORF">PF004_g11687</name>
    <name evidence="3" type="ORF">PF007_g12603</name>
    <name evidence="2" type="ORF">PF010_g12166</name>
    <name evidence="1" type="ORF">PF011_g5991</name>
</gene>
<evidence type="ECO:0000313" key="2">
    <source>
        <dbReference type="EMBL" id="KAE9107758.1"/>
    </source>
</evidence>
<evidence type="ECO:0000313" key="1">
    <source>
        <dbReference type="EMBL" id="KAE9019051.1"/>
    </source>
</evidence>
<dbReference type="AlphaFoldDB" id="A0A6A3LHW5"/>
<dbReference type="Proteomes" id="UP000476176">
    <property type="component" value="Unassembled WGS sequence"/>
</dbReference>
<dbReference type="EMBL" id="QXFZ01000669">
    <property type="protein sequence ID" value="KAE9108573.1"/>
    <property type="molecule type" value="Genomic_DNA"/>
</dbReference>
<evidence type="ECO:0000313" key="4">
    <source>
        <dbReference type="EMBL" id="KAE9226282.1"/>
    </source>
</evidence>
<dbReference type="EMBL" id="QXFX01000670">
    <property type="protein sequence ID" value="KAE9107758.1"/>
    <property type="molecule type" value="Genomic_DNA"/>
</dbReference>
<dbReference type="Proteomes" id="UP000441208">
    <property type="component" value="Unassembled WGS sequence"/>
</dbReference>